<proteinExistence type="predicted"/>
<dbReference type="PANTHER" id="PTHR18871">
    <property type="entry name" value="CENTROSOMAL PROTEIN OF 112 KDA"/>
    <property type="match status" value="1"/>
</dbReference>
<keyword evidence="4" id="KW-1185">Reference proteome</keyword>
<evidence type="ECO:0000313" key="3">
    <source>
        <dbReference type="EMBL" id="KAK2169466.1"/>
    </source>
</evidence>
<reference evidence="3" key="1">
    <citation type="journal article" date="2023" name="Mol. Biol. Evol.">
        <title>Third-Generation Sequencing Reveals the Adaptive Role of the Epigenome in Three Deep-Sea Polychaetes.</title>
        <authorList>
            <person name="Perez M."/>
            <person name="Aroh O."/>
            <person name="Sun Y."/>
            <person name="Lan Y."/>
            <person name="Juniper S.K."/>
            <person name="Young C.R."/>
            <person name="Angers B."/>
            <person name="Qian P.Y."/>
        </authorList>
    </citation>
    <scope>NUCLEOTIDE SEQUENCE</scope>
    <source>
        <strain evidence="3">R07B-5</strain>
    </source>
</reference>
<dbReference type="PANTHER" id="PTHR18871:SF2">
    <property type="entry name" value="CENTROSOMAL PROTEIN OF 112 KDA"/>
    <property type="match status" value="1"/>
</dbReference>
<accession>A0AAD9NIF1</accession>
<evidence type="ECO:0000313" key="4">
    <source>
        <dbReference type="Proteomes" id="UP001209878"/>
    </source>
</evidence>
<protein>
    <submittedName>
        <fullName evidence="3">Uncharacterized protein</fullName>
    </submittedName>
</protein>
<comment type="caution">
    <text evidence="3">The sequence shown here is derived from an EMBL/GenBank/DDBJ whole genome shotgun (WGS) entry which is preliminary data.</text>
</comment>
<gene>
    <name evidence="3" type="ORF">NP493_1190g00029</name>
</gene>
<organism evidence="3 4">
    <name type="scientific">Ridgeia piscesae</name>
    <name type="common">Tubeworm</name>
    <dbReference type="NCBI Taxonomy" id="27915"/>
    <lineage>
        <taxon>Eukaryota</taxon>
        <taxon>Metazoa</taxon>
        <taxon>Spiralia</taxon>
        <taxon>Lophotrochozoa</taxon>
        <taxon>Annelida</taxon>
        <taxon>Polychaeta</taxon>
        <taxon>Sedentaria</taxon>
        <taxon>Canalipalpata</taxon>
        <taxon>Sabellida</taxon>
        <taxon>Siboglinidae</taxon>
        <taxon>Ridgeia</taxon>
    </lineage>
</organism>
<feature type="coiled-coil region" evidence="1">
    <location>
        <begin position="534"/>
        <end position="568"/>
    </location>
</feature>
<feature type="region of interest" description="Disordered" evidence="2">
    <location>
        <begin position="322"/>
        <end position="357"/>
    </location>
</feature>
<name>A0AAD9NIF1_RIDPI</name>
<dbReference type="AlphaFoldDB" id="A0AAD9NIF1"/>
<feature type="coiled-coil region" evidence="1">
    <location>
        <begin position="55"/>
        <end position="136"/>
    </location>
</feature>
<feature type="coiled-coil region" evidence="1">
    <location>
        <begin position="367"/>
        <end position="394"/>
    </location>
</feature>
<feature type="coiled-coil region" evidence="1">
    <location>
        <begin position="702"/>
        <end position="757"/>
    </location>
</feature>
<feature type="coiled-coil region" evidence="1">
    <location>
        <begin position="167"/>
        <end position="194"/>
    </location>
</feature>
<dbReference type="EMBL" id="JAODUO010001188">
    <property type="protein sequence ID" value="KAK2169466.1"/>
    <property type="molecule type" value="Genomic_DNA"/>
</dbReference>
<keyword evidence="1" id="KW-0175">Coiled coil</keyword>
<feature type="compositionally biased region" description="Basic and acidic residues" evidence="2">
    <location>
        <begin position="333"/>
        <end position="357"/>
    </location>
</feature>
<evidence type="ECO:0000256" key="1">
    <source>
        <dbReference type="SAM" id="Coils"/>
    </source>
</evidence>
<sequence length="1075" mass="120767">MTDIEELKKSGASAGAKVTSDVISLEDHRSQVAALRAELDESYGLQIGAMKQELMKRQEADAAQLKRDLMTVAMERDQLSQQLTQLSQQATQLSQQATHWHSKYTELTSQDGMSQLEQLRTENYQYKQLIVQLNTQLESYSRTVESTQGRAEPSQEGKGSGSRDVALAEIRRTLETTQQEVDRLKAQRDVVIKQYEGALRAVRDDHARSLGVLKEALLADHNRELDKVKTSHAAVLEAMRAKMDQLRNDKVTVDRTMTTMTARHLLDIESVLQQRMVSSTPRRGEVSSQSANALEHATELQMEQDDVDSLKTRLREVTHQLTTVTSELEASQEESRVMSSELERSRTERDESRSKADTDLGHWQVSYSKVDNELDQLRQERMAVLKKMEGLVAEGDSMKSQGWLTVEYDSVASKLACLQVQHTDALIRIERLITEKDALEMNLSLALDVSRSECHNVTAQLERMQGPDTTMAPTAKLLADLSRVSDDGDISGISQGTSVVTGDTVSDISGDASELRMTAVAELQKFKEKHSLELAMVKQQLEGSQRHLVALRQNAARLLNEMAAQVDRTQVRDVDVASLRQNIVGNIVTLQAMFVAEPQKVLGEKPVDNGDSVGAGDIKLSIGTEGTVQGVRGDFEEGRGDMASPELLETDRLQAEVCRLTGQLAEMEGRAHLVTQAWPMQGQLAVGDSGDEGGVMHGTPQVLELEQQLEKTRSENSQVVQQLTSQVTNLQQLLRHAEDEKTRMSTEIQTLQETERQRLEGGSERQETERLRAQLNALVGERDRLVTQTKLETDCLKTRVSELESKITELAESNQTEAQKHTAAMAQLREEQLLQLEQLSMQLEQSHRNAEKLDAEKLAQIQEVERREQLIQQLREEKEHVLEDLNSTQLSSQEEKTELMRQVELLTDEKKSLISAYESELEQSKQQLDAQVEQLRAQLQSQSQLSGAEQARLLESVKEDFMKTENELRSEMSRLQGEAEAAAVRLTEVTAESDGLIQQLQADKDSLSAEHTEIVRTLQGQIAELCKEKESLLIEHAEMLRTLQMQVDDKEKEGEDMRREHSETCELVAETCRRA</sequence>
<feature type="coiled-coil region" evidence="1">
    <location>
        <begin position="800"/>
        <end position="1060"/>
    </location>
</feature>
<dbReference type="InterPro" id="IPR055310">
    <property type="entry name" value="CEP112"/>
</dbReference>
<evidence type="ECO:0000256" key="2">
    <source>
        <dbReference type="SAM" id="MobiDB-lite"/>
    </source>
</evidence>
<dbReference type="Proteomes" id="UP001209878">
    <property type="component" value="Unassembled WGS sequence"/>
</dbReference>
<feature type="region of interest" description="Disordered" evidence="2">
    <location>
        <begin position="142"/>
        <end position="163"/>
    </location>
</feature>